<dbReference type="PANTHER" id="PTHR36153">
    <property type="entry name" value="INNER MEMBRANE PROTEIN-RELATED"/>
    <property type="match status" value="1"/>
</dbReference>
<comment type="caution">
    <text evidence="2">The sequence shown here is derived from an EMBL/GenBank/DDBJ whole genome shotgun (WGS) entry which is preliminary data.</text>
</comment>
<feature type="domain" description="Type VI secretion system IcmF C-terminal" evidence="1">
    <location>
        <begin position="1"/>
        <end position="73"/>
    </location>
</feature>
<dbReference type="RefSeq" id="WP_275670571.1">
    <property type="nucleotide sequence ID" value="NZ_CAWOJO010000133.1"/>
</dbReference>
<dbReference type="Proteomes" id="UP000295598">
    <property type="component" value="Unassembled WGS sequence"/>
</dbReference>
<evidence type="ECO:0000313" key="3">
    <source>
        <dbReference type="Proteomes" id="UP000295598"/>
    </source>
</evidence>
<dbReference type="PANTHER" id="PTHR36153:SF1">
    <property type="entry name" value="TYPE VI SECRETION SYSTEM COMPONENT TSSM1"/>
    <property type="match status" value="1"/>
</dbReference>
<evidence type="ECO:0000313" key="2">
    <source>
        <dbReference type="EMBL" id="TDB41633.1"/>
    </source>
</evidence>
<dbReference type="InterPro" id="IPR053156">
    <property type="entry name" value="T6SS_TssM-like"/>
</dbReference>
<evidence type="ECO:0000259" key="1">
    <source>
        <dbReference type="Pfam" id="PF06744"/>
    </source>
</evidence>
<dbReference type="Pfam" id="PF06744">
    <property type="entry name" value="IcmF_C"/>
    <property type="match status" value="1"/>
</dbReference>
<accession>A0A4R4IM91</accession>
<dbReference type="InterPro" id="IPR010623">
    <property type="entry name" value="IcmF_C"/>
</dbReference>
<dbReference type="AlphaFoldDB" id="A0A4R4IM91"/>
<proteinExistence type="predicted"/>
<gene>
    <name evidence="2" type="ORF">C5467_24360</name>
</gene>
<protein>
    <submittedName>
        <fullName evidence="2">Type VI secretion protein VasK</fullName>
    </submittedName>
</protein>
<reference evidence="2 3" key="1">
    <citation type="journal article" date="2019" name="Int. J. Syst. Evol. Microbiol.">
        <title>Photorhabdus khanii subsp. guanajuatensis subsp. nov., isolated from Heterorhabditis atacamensis, and Photorhabdus luminescens subsp. mexicana subsp. nov., isolated from Heterorhabditis mexicana entomopathogenic nematodes.</title>
        <authorList>
            <person name="Machado R.A.R."/>
            <person name="Bruno P."/>
            <person name="Arce C.C.M."/>
            <person name="Liechti N."/>
            <person name="Kohler A."/>
            <person name="Bernal J."/>
            <person name="Bruggmann R."/>
            <person name="Turlings T.C.J."/>
        </authorList>
    </citation>
    <scope>NUCLEOTIDE SEQUENCE [LARGE SCALE GENOMIC DNA]</scope>
    <source>
        <strain evidence="2 3">MEX20-17</strain>
    </source>
</reference>
<feature type="non-terminal residue" evidence="2">
    <location>
        <position position="1"/>
    </location>
</feature>
<name>A0A4R4IM91_9GAMM</name>
<organism evidence="2 3">
    <name type="scientific">Photorhabdus khanii subsp. guanajuatensis</name>
    <dbReference type="NCBI Taxonomy" id="2100166"/>
    <lineage>
        <taxon>Bacteria</taxon>
        <taxon>Pseudomonadati</taxon>
        <taxon>Pseudomonadota</taxon>
        <taxon>Gammaproteobacteria</taxon>
        <taxon>Enterobacterales</taxon>
        <taxon>Morganellaceae</taxon>
        <taxon>Photorhabdus</taxon>
    </lineage>
</organism>
<sequence>QRFRWPGETYKPGVMLTWTSVNAGARLFGDYPGTWGLIRWLAQAKAERLDESRYRLTFIMPDGLPVTWILRTEMGSGPLALLKLRGLTLPKEIFVVSPDDDTKMSAVDDDDWAAE</sequence>
<dbReference type="EMBL" id="PUJY01000133">
    <property type="protein sequence ID" value="TDB41633.1"/>
    <property type="molecule type" value="Genomic_DNA"/>
</dbReference>